<dbReference type="PANTHER" id="PTHR43337:SF1">
    <property type="entry name" value="XANTHINE_URACIL PERMEASE C887.17-RELATED"/>
    <property type="match status" value="1"/>
</dbReference>
<evidence type="ECO:0000256" key="7">
    <source>
        <dbReference type="ARBA" id="ARBA00023136"/>
    </source>
</evidence>
<dbReference type="AlphaFoldDB" id="A0A2U8E108"/>
<dbReference type="EMBL" id="CP023004">
    <property type="protein sequence ID" value="AWI08262.1"/>
    <property type="molecule type" value="Genomic_DNA"/>
</dbReference>
<feature type="transmembrane region" description="Helical" evidence="9">
    <location>
        <begin position="204"/>
        <end position="222"/>
    </location>
</feature>
<evidence type="ECO:0000256" key="5">
    <source>
        <dbReference type="ARBA" id="ARBA00022692"/>
    </source>
</evidence>
<sequence>MLRASIKKVKGTLQRIFKLEENRTTISREILAGLTTFAAMAYVLTVNPGILADAGMDKAALVTITALSGAVATILMALLANYPLAMAPSMGINAIFTYTICRDLGTGWSDALGMVFINGILFFILSVTKVRARIVDSLPYSLKIAITCGIGLFIAFLGLQKGGIVVADRDTLLAASNFATPEVALCLGGIIFTMILVTRRVPGAIIIGIIATTVAGAFITGANGRAITHLDLATARWLPASPEPHFFKLTFGFLSSWDAFIKAVPVILVLLLISMFDSIGTLIGVAKRAGLLRDDGSLPRIGRVFVADSLAATCSALFGTSTVVSYAESASGVEAGGRTGLTGVTVAVLMLLALFLTPVILCIPNAAIAPALIIVGVFMMQSVVEIKMDDFTTAAPAVLTIMAIPLTFSIANGIGIGILASVLLALFTGRARSITVIGYIIAVIFFLKFFQLFPFNHAG</sequence>
<dbReference type="OrthoDB" id="9808458at2"/>
<dbReference type="InterPro" id="IPR006043">
    <property type="entry name" value="NCS2"/>
</dbReference>
<protein>
    <submittedName>
        <fullName evidence="10">Guanine permease</fullName>
    </submittedName>
</protein>
<evidence type="ECO:0000313" key="11">
    <source>
        <dbReference type="Proteomes" id="UP000244896"/>
    </source>
</evidence>
<keyword evidence="7 8" id="KW-0472">Membrane</keyword>
<dbReference type="Proteomes" id="UP000244896">
    <property type="component" value="Chromosome"/>
</dbReference>
<accession>A0A2U8E108</accession>
<feature type="transmembrane region" description="Helical" evidence="9">
    <location>
        <begin position="404"/>
        <end position="427"/>
    </location>
</feature>
<keyword evidence="3 8" id="KW-0813">Transport</keyword>
<keyword evidence="5 8" id="KW-0812">Transmembrane</keyword>
<feature type="transmembrane region" description="Helical" evidence="9">
    <location>
        <begin position="304"/>
        <end position="327"/>
    </location>
</feature>
<dbReference type="Pfam" id="PF00860">
    <property type="entry name" value="Xan_ur_permease"/>
    <property type="match status" value="1"/>
</dbReference>
<feature type="transmembrane region" description="Helical" evidence="9">
    <location>
        <begin position="30"/>
        <end position="52"/>
    </location>
</feature>
<proteinExistence type="inferred from homology"/>
<evidence type="ECO:0000256" key="4">
    <source>
        <dbReference type="ARBA" id="ARBA00022475"/>
    </source>
</evidence>
<feature type="transmembrane region" description="Helical" evidence="9">
    <location>
        <begin position="367"/>
        <end position="384"/>
    </location>
</feature>
<dbReference type="RefSeq" id="WP_108824067.1">
    <property type="nucleotide sequence ID" value="NZ_CP023004.1"/>
</dbReference>
<organism evidence="10 11">
    <name type="scientific">Ereboglobus luteus</name>
    <dbReference type="NCBI Taxonomy" id="1796921"/>
    <lineage>
        <taxon>Bacteria</taxon>
        <taxon>Pseudomonadati</taxon>
        <taxon>Verrucomicrobiota</taxon>
        <taxon>Opitutia</taxon>
        <taxon>Opitutales</taxon>
        <taxon>Opitutaceae</taxon>
        <taxon>Ereboglobus</taxon>
    </lineage>
</organism>
<evidence type="ECO:0000313" key="10">
    <source>
        <dbReference type="EMBL" id="AWI08262.1"/>
    </source>
</evidence>
<feature type="transmembrane region" description="Helical" evidence="9">
    <location>
        <begin position="140"/>
        <end position="159"/>
    </location>
</feature>
<dbReference type="PIRSF" id="PIRSF005353">
    <property type="entry name" value="PbuG"/>
    <property type="match status" value="1"/>
</dbReference>
<dbReference type="InterPro" id="IPR045018">
    <property type="entry name" value="Azg-like"/>
</dbReference>
<dbReference type="GO" id="GO:0005886">
    <property type="term" value="C:plasma membrane"/>
    <property type="evidence" value="ECO:0007669"/>
    <property type="project" value="UniProtKB-SubCell"/>
</dbReference>
<feature type="transmembrane region" description="Helical" evidence="9">
    <location>
        <begin position="339"/>
        <end position="360"/>
    </location>
</feature>
<evidence type="ECO:0000256" key="8">
    <source>
        <dbReference type="PIRNR" id="PIRNR005353"/>
    </source>
</evidence>
<name>A0A2U8E108_9BACT</name>
<dbReference type="PANTHER" id="PTHR43337">
    <property type="entry name" value="XANTHINE/URACIL PERMEASE C887.17-RELATED"/>
    <property type="match status" value="1"/>
</dbReference>
<comment type="similarity">
    <text evidence="2 8">Belongs to the nucleobase:cation symporter-2 (NCS2) (TC 2.A.40) family. Azg-like subfamily.</text>
</comment>
<reference evidence="10 11" key="1">
    <citation type="journal article" date="2018" name="Syst. Appl. Microbiol.">
        <title>Ereboglobus luteus gen. nov. sp. nov. from cockroach guts, and new insights into the oxygen relationship of the genera Opitutus and Didymococcus (Verrucomicrobia: Opitutaceae).</title>
        <authorList>
            <person name="Tegtmeier D."/>
            <person name="Belitz A."/>
            <person name="Radek R."/>
            <person name="Heimerl T."/>
            <person name="Brune A."/>
        </authorList>
    </citation>
    <scope>NUCLEOTIDE SEQUENCE [LARGE SCALE GENOMIC DNA]</scope>
    <source>
        <strain evidence="10 11">Ho45</strain>
    </source>
</reference>
<dbReference type="KEGG" id="elut:CKA38_02385"/>
<dbReference type="InterPro" id="IPR026033">
    <property type="entry name" value="Azg-like_bact_archaea"/>
</dbReference>
<keyword evidence="4 8" id="KW-1003">Cell membrane</keyword>
<dbReference type="GO" id="GO:0005345">
    <property type="term" value="F:purine nucleobase transmembrane transporter activity"/>
    <property type="evidence" value="ECO:0007669"/>
    <property type="project" value="TreeGrafter"/>
</dbReference>
<comment type="subcellular location">
    <subcellularLocation>
        <location evidence="1 8">Cell membrane</location>
        <topology evidence="1 8">Multi-pass membrane protein</topology>
    </subcellularLocation>
</comment>
<evidence type="ECO:0000256" key="3">
    <source>
        <dbReference type="ARBA" id="ARBA00022448"/>
    </source>
</evidence>
<evidence type="ECO:0000256" key="1">
    <source>
        <dbReference type="ARBA" id="ARBA00004651"/>
    </source>
</evidence>
<gene>
    <name evidence="10" type="ORF">CKA38_02385</name>
</gene>
<evidence type="ECO:0000256" key="2">
    <source>
        <dbReference type="ARBA" id="ARBA00005697"/>
    </source>
</evidence>
<feature type="transmembrane region" description="Helical" evidence="9">
    <location>
        <begin position="434"/>
        <end position="453"/>
    </location>
</feature>
<evidence type="ECO:0000256" key="9">
    <source>
        <dbReference type="SAM" id="Phobius"/>
    </source>
</evidence>
<feature type="transmembrane region" description="Helical" evidence="9">
    <location>
        <begin position="111"/>
        <end position="128"/>
    </location>
</feature>
<keyword evidence="11" id="KW-1185">Reference proteome</keyword>
<keyword evidence="6 8" id="KW-1133">Transmembrane helix</keyword>
<evidence type="ECO:0000256" key="6">
    <source>
        <dbReference type="ARBA" id="ARBA00022989"/>
    </source>
</evidence>
<feature type="transmembrane region" description="Helical" evidence="9">
    <location>
        <begin position="59"/>
        <end position="80"/>
    </location>
</feature>
<feature type="transmembrane region" description="Helical" evidence="9">
    <location>
        <begin position="259"/>
        <end position="283"/>
    </location>
</feature>